<dbReference type="AlphaFoldDB" id="W7X1N3"/>
<reference evidence="4" key="1">
    <citation type="journal article" date="2006" name="PLoS Biol.">
        <title>Macronuclear genome sequence of the ciliate Tetrahymena thermophila, a model eukaryote.</title>
        <authorList>
            <person name="Eisen J.A."/>
            <person name="Coyne R.S."/>
            <person name="Wu M."/>
            <person name="Wu D."/>
            <person name="Thiagarajan M."/>
            <person name="Wortman J.R."/>
            <person name="Badger J.H."/>
            <person name="Ren Q."/>
            <person name="Amedeo P."/>
            <person name="Jones K.M."/>
            <person name="Tallon L.J."/>
            <person name="Delcher A.L."/>
            <person name="Salzberg S.L."/>
            <person name="Silva J.C."/>
            <person name="Haas B.J."/>
            <person name="Majoros W.H."/>
            <person name="Farzad M."/>
            <person name="Carlton J.M."/>
            <person name="Smith R.K. Jr."/>
            <person name="Garg J."/>
            <person name="Pearlman R.E."/>
            <person name="Karrer K.M."/>
            <person name="Sun L."/>
            <person name="Manning G."/>
            <person name="Elde N.C."/>
            <person name="Turkewitz A.P."/>
            <person name="Asai D.J."/>
            <person name="Wilkes D.E."/>
            <person name="Wang Y."/>
            <person name="Cai H."/>
            <person name="Collins K."/>
            <person name="Stewart B.A."/>
            <person name="Lee S.R."/>
            <person name="Wilamowska K."/>
            <person name="Weinberg Z."/>
            <person name="Ruzzo W.L."/>
            <person name="Wloga D."/>
            <person name="Gaertig J."/>
            <person name="Frankel J."/>
            <person name="Tsao C.-C."/>
            <person name="Gorovsky M.A."/>
            <person name="Keeling P.J."/>
            <person name="Waller R.F."/>
            <person name="Patron N.J."/>
            <person name="Cherry J.M."/>
            <person name="Stover N.A."/>
            <person name="Krieger C.J."/>
            <person name="del Toro C."/>
            <person name="Ryder H.F."/>
            <person name="Williamson S.C."/>
            <person name="Barbeau R.A."/>
            <person name="Hamilton E.P."/>
            <person name="Orias E."/>
        </authorList>
    </citation>
    <scope>NUCLEOTIDE SEQUENCE [LARGE SCALE GENOMIC DNA]</scope>
    <source>
        <strain evidence="4">SB210</strain>
    </source>
</reference>
<dbReference type="InterPro" id="IPR050972">
    <property type="entry name" value="SDr-like"/>
</dbReference>
<name>W7X1N3_TETTS</name>
<evidence type="ECO:0000313" key="4">
    <source>
        <dbReference type="Proteomes" id="UP000009168"/>
    </source>
</evidence>
<evidence type="ECO:0000256" key="2">
    <source>
        <dbReference type="SAM" id="SignalP"/>
    </source>
</evidence>
<feature type="region of interest" description="Disordered" evidence="1">
    <location>
        <begin position="294"/>
        <end position="512"/>
    </location>
</feature>
<accession>W7X1N3</accession>
<dbReference type="PANTHER" id="PTHR34403:SF14">
    <property type="entry name" value="OS05G0225800 PROTEIN"/>
    <property type="match status" value="1"/>
</dbReference>
<feature type="chain" id="PRO_5004903201" evidence="2">
    <location>
        <begin position="21"/>
        <end position="512"/>
    </location>
</feature>
<feature type="signal peptide" evidence="2">
    <location>
        <begin position="1"/>
        <end position="20"/>
    </location>
</feature>
<feature type="compositionally biased region" description="Basic and acidic residues" evidence="1">
    <location>
        <begin position="449"/>
        <end position="471"/>
    </location>
</feature>
<sequence length="512" mass="58026">MKSNFLLLCLLLLAVTFSNAKLKHDNFSGNLRTSESGDQGSSSVKKLCLARQMHNRDCHDEAQDIPRFVFDGIVRKHQKHQSAAEYNDLYNCLNYGESHKKYYTCVQQSLVKCHPELAAAPVSNYTPLITNTNYQWLDEHLRQDGCNCIYLKSQSAQLDSFNKFLSQNPNLKRIELEANNIAQKNTNDNEYWVCVQNTSKNLIRLYNSYVPLSITNQNFKEIKIRYLQNKCNDIYYRELESSIFAETNYQNDVVLVNLINTKETSQQDLINKVEVLERQWTSEFAKCFYDSVRGVVRGPQPQPTPEPKPEPTPEPKPEPTPEPKPEPTPEPKPEPTPEPKPEPTPEPKPEPTPEPKPEPTPEPKPEPTPEPKPEPTPEPKPEPTPEPKPEPTPEPKPEPTPEPKPEPTPEPKPEPTPEPKPEPTPEPKPEPTPEPKPEPTPEPQPEPTPEPKPEPTPEPKPEPTPEPKPEPTPEPQPEPTPEPKPEPTPEPKPEPQPQPEPTPEPQPTEPTN</sequence>
<dbReference type="KEGG" id="tet:TTHERM_000929569"/>
<dbReference type="EMBL" id="GG662368">
    <property type="protein sequence ID" value="EWS71527.1"/>
    <property type="molecule type" value="Genomic_DNA"/>
</dbReference>
<dbReference type="InParanoid" id="W7X1N3"/>
<dbReference type="PANTHER" id="PTHR34403">
    <property type="entry name" value="TOL-PAL SYSTEM PROTEIN TOLA"/>
    <property type="match status" value="1"/>
</dbReference>
<feature type="compositionally biased region" description="Basic and acidic residues" evidence="1">
    <location>
        <begin position="481"/>
        <end position="493"/>
    </location>
</feature>
<keyword evidence="4" id="KW-1185">Reference proteome</keyword>
<dbReference type="Proteomes" id="UP000009168">
    <property type="component" value="Unassembled WGS sequence"/>
</dbReference>
<dbReference type="GeneID" id="24441118"/>
<feature type="compositionally biased region" description="Pro residues" evidence="1">
    <location>
        <begin position="494"/>
        <end position="512"/>
    </location>
</feature>
<organism evidence="3 4">
    <name type="scientific">Tetrahymena thermophila (strain SB210)</name>
    <dbReference type="NCBI Taxonomy" id="312017"/>
    <lineage>
        <taxon>Eukaryota</taxon>
        <taxon>Sar</taxon>
        <taxon>Alveolata</taxon>
        <taxon>Ciliophora</taxon>
        <taxon>Intramacronucleata</taxon>
        <taxon>Oligohymenophorea</taxon>
        <taxon>Hymenostomatida</taxon>
        <taxon>Tetrahymenina</taxon>
        <taxon>Tetrahymenidae</taxon>
        <taxon>Tetrahymena</taxon>
    </lineage>
</organism>
<gene>
    <name evidence="3" type="ORF">TTHERM_000929569</name>
</gene>
<evidence type="ECO:0000313" key="3">
    <source>
        <dbReference type="EMBL" id="EWS71527.1"/>
    </source>
</evidence>
<keyword evidence="2" id="KW-0732">Signal</keyword>
<protein>
    <submittedName>
        <fullName evidence="3">Uncharacterized protein</fullName>
    </submittedName>
</protein>
<dbReference type="RefSeq" id="XP_012655938.1">
    <property type="nucleotide sequence ID" value="XM_012800484.1"/>
</dbReference>
<evidence type="ECO:0000256" key="1">
    <source>
        <dbReference type="SAM" id="MobiDB-lite"/>
    </source>
</evidence>
<proteinExistence type="predicted"/>
<feature type="compositionally biased region" description="Basic and acidic residues" evidence="1">
    <location>
        <begin position="307"/>
        <end position="439"/>
    </location>
</feature>